<feature type="domain" description="Glycoside hydrolase family 5" evidence="11">
    <location>
        <begin position="61"/>
        <end position="326"/>
    </location>
</feature>
<dbReference type="RefSeq" id="XP_064672326.1">
    <property type="nucleotide sequence ID" value="XM_064813519.1"/>
</dbReference>
<dbReference type="Gene3D" id="3.20.20.80">
    <property type="entry name" value="Glycosidases"/>
    <property type="match status" value="1"/>
</dbReference>
<keyword evidence="3 9" id="KW-0378">Hydrolase</keyword>
<feature type="chain" id="PRO_5042833449" evidence="10">
    <location>
        <begin position="20"/>
        <end position="576"/>
    </location>
</feature>
<evidence type="ECO:0000256" key="10">
    <source>
        <dbReference type="SAM" id="SignalP"/>
    </source>
</evidence>
<dbReference type="GO" id="GO:0005576">
    <property type="term" value="C:extracellular region"/>
    <property type="evidence" value="ECO:0007669"/>
    <property type="project" value="TreeGrafter"/>
</dbReference>
<dbReference type="GeneID" id="89937644"/>
<evidence type="ECO:0000256" key="2">
    <source>
        <dbReference type="ARBA" id="ARBA00022729"/>
    </source>
</evidence>
<dbReference type="PANTHER" id="PTHR31297:SF41">
    <property type="entry name" value="ENDOGLUCANASE, PUTATIVE (AFU_ORTHOLOGUE AFUA_5G01830)-RELATED"/>
    <property type="match status" value="1"/>
</dbReference>
<dbReference type="InterPro" id="IPR001547">
    <property type="entry name" value="Glyco_hydro_5"/>
</dbReference>
<dbReference type="InterPro" id="IPR013783">
    <property type="entry name" value="Ig-like_fold"/>
</dbReference>
<feature type="signal peptide" evidence="10">
    <location>
        <begin position="1"/>
        <end position="19"/>
    </location>
</feature>
<dbReference type="Gene3D" id="2.60.40.10">
    <property type="entry name" value="Immunoglobulins"/>
    <property type="match status" value="1"/>
</dbReference>
<dbReference type="InterPro" id="IPR050386">
    <property type="entry name" value="Glycosyl_hydrolase_5"/>
</dbReference>
<evidence type="ECO:0000259" key="11">
    <source>
        <dbReference type="Pfam" id="PF00150"/>
    </source>
</evidence>
<evidence type="ECO:0000256" key="3">
    <source>
        <dbReference type="ARBA" id="ARBA00022801"/>
    </source>
</evidence>
<keyword evidence="4" id="KW-0136">Cellulose degradation</keyword>
<dbReference type="AlphaFoldDB" id="A0AAN6YUQ1"/>
<evidence type="ECO:0000256" key="7">
    <source>
        <dbReference type="ARBA" id="ARBA00023316"/>
    </source>
</evidence>
<dbReference type="PANTHER" id="PTHR31297">
    <property type="entry name" value="GLUCAN ENDO-1,6-BETA-GLUCOSIDASE B"/>
    <property type="match status" value="1"/>
</dbReference>
<dbReference type="Proteomes" id="UP001302812">
    <property type="component" value="Unassembled WGS sequence"/>
</dbReference>
<evidence type="ECO:0000256" key="1">
    <source>
        <dbReference type="ARBA" id="ARBA00005641"/>
    </source>
</evidence>
<sequence length="576" mass="63150">MRALFTAALAAAAAHESLAQPLSSGDCPSSSFKSLTAQRWVKAAKPGWNIGNTLDALPDEGSWNNPRLQASTLDYVKAAGFKSVRLPVTYAEHYVTGSPSWTINATWLQRVSDVVDMATSKGLYVITNMHHDSWTWADVSKADANLTMIEEKFQASWMQIANKLRCKSELVAFEPINEPPGNNAEDGAKLMKLNDIFVKALVDTGGFNSKRVITLSGPGMGADKIQWFKAPANITNPWAFQFHFYNPYDFVFGAWGKTIWGSEADKAAVVAELSSVRGNFTNVPIVLGEYDASQLNTEPAARWKWFDHVLRTAQALDMLPMLWDNGLDNLDRATGKWRDQTAIDIMMHALAGRNNSLPDSTTDPAATVQVSSAYVFNKLGQTPGNQTLPFLLNGNTIRSLKIGSSTLSRGRDYSITGNSNITLHASFLAKYLSATAAPGTKANITVTFSSGAPSRVELVQWDVPKFASLSSAARDAPAGGDLSIPVEWRGLHRVAAVQVVKADGGYLFDDWTQWLGPLQKGRATYNNQWDFDHNRVIIRRAAIDAVIASGQNTTFRWEFYPRAEGNGNVVEYTLTV</sequence>
<dbReference type="GO" id="GO:0008422">
    <property type="term" value="F:beta-glucosidase activity"/>
    <property type="evidence" value="ECO:0007669"/>
    <property type="project" value="TreeGrafter"/>
</dbReference>
<keyword evidence="2 10" id="KW-0732">Signal</keyword>
<dbReference type="Pfam" id="PF00150">
    <property type="entry name" value="Cellulase"/>
    <property type="match status" value="1"/>
</dbReference>
<accession>A0AAN6YUQ1</accession>
<evidence type="ECO:0000256" key="9">
    <source>
        <dbReference type="RuleBase" id="RU361153"/>
    </source>
</evidence>
<keyword evidence="7" id="KW-0961">Cell wall biogenesis/degradation</keyword>
<dbReference type="GO" id="GO:0009986">
    <property type="term" value="C:cell surface"/>
    <property type="evidence" value="ECO:0007669"/>
    <property type="project" value="TreeGrafter"/>
</dbReference>
<proteinExistence type="inferred from homology"/>
<dbReference type="PIRSF" id="PIRSF001043">
    <property type="entry name" value="Endoglucanase_B"/>
    <property type="match status" value="1"/>
</dbReference>
<dbReference type="InterPro" id="IPR016282">
    <property type="entry name" value="Glyco_hydro_5_endoGlcnase_B"/>
</dbReference>
<organism evidence="13 14">
    <name type="scientific">Canariomyces notabilis</name>
    <dbReference type="NCBI Taxonomy" id="2074819"/>
    <lineage>
        <taxon>Eukaryota</taxon>
        <taxon>Fungi</taxon>
        <taxon>Dikarya</taxon>
        <taxon>Ascomycota</taxon>
        <taxon>Pezizomycotina</taxon>
        <taxon>Sordariomycetes</taxon>
        <taxon>Sordariomycetidae</taxon>
        <taxon>Sordariales</taxon>
        <taxon>Chaetomiaceae</taxon>
        <taxon>Canariomyces</taxon>
    </lineage>
</organism>
<dbReference type="InterPro" id="IPR014756">
    <property type="entry name" value="Ig_E-set"/>
</dbReference>
<evidence type="ECO:0000313" key="14">
    <source>
        <dbReference type="Proteomes" id="UP001302812"/>
    </source>
</evidence>
<dbReference type="Pfam" id="PF03442">
    <property type="entry name" value="CBM_X2"/>
    <property type="match status" value="1"/>
</dbReference>
<keyword evidence="8" id="KW-0624">Polysaccharide degradation</keyword>
<dbReference type="GO" id="GO:0030245">
    <property type="term" value="P:cellulose catabolic process"/>
    <property type="evidence" value="ECO:0007669"/>
    <property type="project" value="UniProtKB-KW"/>
</dbReference>
<evidence type="ECO:0000256" key="8">
    <source>
        <dbReference type="ARBA" id="ARBA00023326"/>
    </source>
</evidence>
<comment type="similarity">
    <text evidence="1 9">Belongs to the glycosyl hydrolase 5 (cellulase A) family.</text>
</comment>
<reference evidence="13" key="2">
    <citation type="submission" date="2023-05" db="EMBL/GenBank/DDBJ databases">
        <authorList>
            <consortium name="Lawrence Berkeley National Laboratory"/>
            <person name="Steindorff A."/>
            <person name="Hensen N."/>
            <person name="Bonometti L."/>
            <person name="Westerberg I."/>
            <person name="Brannstrom I.O."/>
            <person name="Guillou S."/>
            <person name="Cros-Aarteil S."/>
            <person name="Calhoun S."/>
            <person name="Haridas S."/>
            <person name="Kuo A."/>
            <person name="Mondo S."/>
            <person name="Pangilinan J."/>
            <person name="Riley R."/>
            <person name="Labutti K."/>
            <person name="Andreopoulos B."/>
            <person name="Lipzen A."/>
            <person name="Chen C."/>
            <person name="Yanf M."/>
            <person name="Daum C."/>
            <person name="Ng V."/>
            <person name="Clum A."/>
            <person name="Ohm R."/>
            <person name="Martin F."/>
            <person name="Silar P."/>
            <person name="Natvig D."/>
            <person name="Lalanne C."/>
            <person name="Gautier V."/>
            <person name="Ament-Velasquez S.L."/>
            <person name="Kruys A."/>
            <person name="Hutchinson M.I."/>
            <person name="Powell A.J."/>
            <person name="Barry K."/>
            <person name="Miller A.N."/>
            <person name="Grigoriev I.V."/>
            <person name="Debuchy R."/>
            <person name="Gladieux P."/>
            <person name="Thoren M.H."/>
            <person name="Johannesson H."/>
        </authorList>
    </citation>
    <scope>NUCLEOTIDE SEQUENCE</scope>
    <source>
        <strain evidence="13">CBS 508.74</strain>
    </source>
</reference>
<evidence type="ECO:0000256" key="4">
    <source>
        <dbReference type="ARBA" id="ARBA00023001"/>
    </source>
</evidence>
<dbReference type="GO" id="GO:0071555">
    <property type="term" value="P:cell wall organization"/>
    <property type="evidence" value="ECO:0007669"/>
    <property type="project" value="UniProtKB-KW"/>
</dbReference>
<dbReference type="EMBL" id="MU853336">
    <property type="protein sequence ID" value="KAK4114756.1"/>
    <property type="molecule type" value="Genomic_DNA"/>
</dbReference>
<name>A0AAN6YUQ1_9PEZI</name>
<evidence type="ECO:0000313" key="13">
    <source>
        <dbReference type="EMBL" id="KAK4114756.1"/>
    </source>
</evidence>
<dbReference type="SUPFAM" id="SSF81296">
    <property type="entry name" value="E set domains"/>
    <property type="match status" value="1"/>
</dbReference>
<gene>
    <name evidence="13" type="ORF">N656DRAFT_766914</name>
</gene>
<feature type="domain" description="Carbohydrate binding X2" evidence="12">
    <location>
        <begin position="371"/>
        <end position="456"/>
    </location>
</feature>
<comment type="caution">
    <text evidence="13">The sequence shown here is derived from an EMBL/GenBank/DDBJ whole genome shotgun (WGS) entry which is preliminary data.</text>
</comment>
<keyword evidence="5" id="KW-0119">Carbohydrate metabolism</keyword>
<dbReference type="InterPro" id="IPR017853">
    <property type="entry name" value="GH"/>
</dbReference>
<evidence type="ECO:0000256" key="6">
    <source>
        <dbReference type="ARBA" id="ARBA00023295"/>
    </source>
</evidence>
<reference evidence="13" key="1">
    <citation type="journal article" date="2023" name="Mol. Phylogenet. Evol.">
        <title>Genome-scale phylogeny and comparative genomics of the fungal order Sordariales.</title>
        <authorList>
            <person name="Hensen N."/>
            <person name="Bonometti L."/>
            <person name="Westerberg I."/>
            <person name="Brannstrom I.O."/>
            <person name="Guillou S."/>
            <person name="Cros-Aarteil S."/>
            <person name="Calhoun S."/>
            <person name="Haridas S."/>
            <person name="Kuo A."/>
            <person name="Mondo S."/>
            <person name="Pangilinan J."/>
            <person name="Riley R."/>
            <person name="LaButti K."/>
            <person name="Andreopoulos B."/>
            <person name="Lipzen A."/>
            <person name="Chen C."/>
            <person name="Yan M."/>
            <person name="Daum C."/>
            <person name="Ng V."/>
            <person name="Clum A."/>
            <person name="Steindorff A."/>
            <person name="Ohm R.A."/>
            <person name="Martin F."/>
            <person name="Silar P."/>
            <person name="Natvig D.O."/>
            <person name="Lalanne C."/>
            <person name="Gautier V."/>
            <person name="Ament-Velasquez S.L."/>
            <person name="Kruys A."/>
            <person name="Hutchinson M.I."/>
            <person name="Powell A.J."/>
            <person name="Barry K."/>
            <person name="Miller A.N."/>
            <person name="Grigoriev I.V."/>
            <person name="Debuchy R."/>
            <person name="Gladieux P."/>
            <person name="Hiltunen Thoren M."/>
            <person name="Johannesson H."/>
        </authorList>
    </citation>
    <scope>NUCLEOTIDE SEQUENCE</scope>
    <source>
        <strain evidence="13">CBS 508.74</strain>
    </source>
</reference>
<protein>
    <submittedName>
        <fullName evidence="13">Glycoside hydrolase family 5 protein</fullName>
    </submittedName>
</protein>
<keyword evidence="6 9" id="KW-0326">Glycosidase</keyword>
<evidence type="ECO:0000259" key="12">
    <source>
        <dbReference type="Pfam" id="PF03442"/>
    </source>
</evidence>
<keyword evidence="14" id="KW-1185">Reference proteome</keyword>
<evidence type="ECO:0000256" key="5">
    <source>
        <dbReference type="ARBA" id="ARBA00023277"/>
    </source>
</evidence>
<dbReference type="InterPro" id="IPR005102">
    <property type="entry name" value="Carbo-bd_X2"/>
</dbReference>
<dbReference type="SUPFAM" id="SSF51445">
    <property type="entry name" value="(Trans)glycosidases"/>
    <property type="match status" value="1"/>
</dbReference>